<dbReference type="EMBL" id="GBRH01238704">
    <property type="protein sequence ID" value="JAD59191.1"/>
    <property type="molecule type" value="Transcribed_RNA"/>
</dbReference>
<reference evidence="2" key="1">
    <citation type="submission" date="2014-09" db="EMBL/GenBank/DDBJ databases">
        <authorList>
            <person name="Magalhaes I.L.F."/>
            <person name="Oliveira U."/>
            <person name="Santos F.R."/>
            <person name="Vidigal T.H.D.A."/>
            <person name="Brescovit A.D."/>
            <person name="Santos A.J."/>
        </authorList>
    </citation>
    <scope>NUCLEOTIDE SEQUENCE</scope>
    <source>
        <tissue evidence="2">Shoot tissue taken approximately 20 cm above the soil surface</tissue>
    </source>
</reference>
<name>A0A0A9B771_ARUDO</name>
<dbReference type="AlphaFoldDB" id="A0A0A9B771"/>
<organism evidence="2">
    <name type="scientific">Arundo donax</name>
    <name type="common">Giant reed</name>
    <name type="synonym">Donax arundinaceus</name>
    <dbReference type="NCBI Taxonomy" id="35708"/>
    <lineage>
        <taxon>Eukaryota</taxon>
        <taxon>Viridiplantae</taxon>
        <taxon>Streptophyta</taxon>
        <taxon>Embryophyta</taxon>
        <taxon>Tracheophyta</taxon>
        <taxon>Spermatophyta</taxon>
        <taxon>Magnoliopsida</taxon>
        <taxon>Liliopsida</taxon>
        <taxon>Poales</taxon>
        <taxon>Poaceae</taxon>
        <taxon>PACMAD clade</taxon>
        <taxon>Arundinoideae</taxon>
        <taxon>Arundineae</taxon>
        <taxon>Arundo</taxon>
    </lineage>
</organism>
<proteinExistence type="predicted"/>
<keyword evidence="1" id="KW-1133">Transmembrane helix</keyword>
<protein>
    <submittedName>
        <fullName evidence="2">Uncharacterized protein</fullName>
    </submittedName>
</protein>
<keyword evidence="1" id="KW-0472">Membrane</keyword>
<feature type="transmembrane region" description="Helical" evidence="1">
    <location>
        <begin position="41"/>
        <end position="67"/>
    </location>
</feature>
<sequence length="86" mass="9778">MLSLLWDCTILQVLPSICKIFVLFLCTKSACQNILRILAQLFMFGITVYLSIKTNTFFMMISVLFNIDQAKSKQRRNLGGQRVGIG</sequence>
<keyword evidence="1" id="KW-0812">Transmembrane</keyword>
<reference evidence="2" key="2">
    <citation type="journal article" date="2015" name="Data Brief">
        <title>Shoot transcriptome of the giant reed, Arundo donax.</title>
        <authorList>
            <person name="Barrero R.A."/>
            <person name="Guerrero F.D."/>
            <person name="Moolhuijzen P."/>
            <person name="Goolsby J.A."/>
            <person name="Tidwell J."/>
            <person name="Bellgard S.E."/>
            <person name="Bellgard M.I."/>
        </authorList>
    </citation>
    <scope>NUCLEOTIDE SEQUENCE</scope>
    <source>
        <tissue evidence="2">Shoot tissue taken approximately 20 cm above the soil surface</tissue>
    </source>
</reference>
<evidence type="ECO:0000256" key="1">
    <source>
        <dbReference type="SAM" id="Phobius"/>
    </source>
</evidence>
<accession>A0A0A9B771</accession>
<evidence type="ECO:0000313" key="2">
    <source>
        <dbReference type="EMBL" id="JAD59191.1"/>
    </source>
</evidence>